<protein>
    <submittedName>
        <fullName evidence="1">Uncharacterized protein</fullName>
    </submittedName>
</protein>
<accession>A0A336NBH5</accession>
<name>A0A336NBH5_BARGR</name>
<organism evidence="1 2">
    <name type="scientific">Bartonella grahamii</name>
    <dbReference type="NCBI Taxonomy" id="33045"/>
    <lineage>
        <taxon>Bacteria</taxon>
        <taxon>Pseudomonadati</taxon>
        <taxon>Pseudomonadota</taxon>
        <taxon>Alphaproteobacteria</taxon>
        <taxon>Hyphomicrobiales</taxon>
        <taxon>Bartonellaceae</taxon>
        <taxon>Bartonella</taxon>
    </lineage>
</organism>
<evidence type="ECO:0000313" key="1">
    <source>
        <dbReference type="EMBL" id="SSZ39455.1"/>
    </source>
</evidence>
<evidence type="ECO:0000313" key="2">
    <source>
        <dbReference type="Proteomes" id="UP000253846"/>
    </source>
</evidence>
<dbReference type="AlphaFoldDB" id="A0A336NBH5"/>
<dbReference type="EMBL" id="UFTD01000001">
    <property type="protein sequence ID" value="SSZ39455.1"/>
    <property type="molecule type" value="Genomic_DNA"/>
</dbReference>
<dbReference type="Proteomes" id="UP000253846">
    <property type="component" value="Unassembled WGS sequence"/>
</dbReference>
<reference evidence="1 2" key="1">
    <citation type="submission" date="2018-06" db="EMBL/GenBank/DDBJ databases">
        <authorList>
            <consortium name="Pathogen Informatics"/>
            <person name="Doyle S."/>
        </authorList>
    </citation>
    <scope>NUCLEOTIDE SEQUENCE [LARGE SCALE GENOMIC DNA]</scope>
    <source>
        <strain evidence="1 2">NCTC12860</strain>
    </source>
</reference>
<proteinExistence type="predicted"/>
<sequence length="53" mass="6128">MKTFFISIKNEVMLLDSKVWVAVSKSSFPFERSKNAKSEQLPLQTKGKTIVFY</sequence>
<gene>
    <name evidence="1" type="ORF">NCTC12860_00669</name>
</gene>